<evidence type="ECO:0000256" key="2">
    <source>
        <dbReference type="ARBA" id="ARBA00022679"/>
    </source>
</evidence>
<evidence type="ECO:0000256" key="9">
    <source>
        <dbReference type="PIRSR" id="PIRSR016262-3"/>
    </source>
</evidence>
<dbReference type="PANTHER" id="PTHR10993:SF7">
    <property type="entry name" value="LIPOYLTRANSFERASE 2, MITOCHONDRIAL-RELATED"/>
    <property type="match status" value="1"/>
</dbReference>
<dbReference type="GO" id="GO:0009249">
    <property type="term" value="P:protein lipoylation"/>
    <property type="evidence" value="ECO:0007669"/>
    <property type="project" value="InterPro"/>
</dbReference>
<evidence type="ECO:0000259" key="10">
    <source>
        <dbReference type="PROSITE" id="PS51733"/>
    </source>
</evidence>
<comment type="similarity">
    <text evidence="5 6">Belongs to the LipB family.</text>
</comment>
<organism evidence="11 12">
    <name type="scientific">Tindallia magadiensis</name>
    <dbReference type="NCBI Taxonomy" id="69895"/>
    <lineage>
        <taxon>Bacteria</taxon>
        <taxon>Bacillati</taxon>
        <taxon>Bacillota</taxon>
        <taxon>Clostridia</taxon>
        <taxon>Peptostreptococcales</taxon>
        <taxon>Tindalliaceae</taxon>
        <taxon>Tindallia</taxon>
    </lineage>
</organism>
<dbReference type="GO" id="GO:0005737">
    <property type="term" value="C:cytoplasm"/>
    <property type="evidence" value="ECO:0007669"/>
    <property type="project" value="UniProtKB-SubCell"/>
</dbReference>
<protein>
    <recommendedName>
        <fullName evidence="5 6">Octanoyltransferase</fullName>
        <ecNumber evidence="5 6">2.3.1.181</ecNumber>
    </recommendedName>
    <alternativeName>
        <fullName evidence="5">Lipoate-protein ligase B</fullName>
    </alternativeName>
    <alternativeName>
        <fullName evidence="5">Lipoyl/octanoyl transferase</fullName>
    </alternativeName>
    <alternativeName>
        <fullName evidence="5">Octanoyl-[acyl-carrier-protein]-protein N-octanoyltransferase</fullName>
    </alternativeName>
</protein>
<dbReference type="PROSITE" id="PS01313">
    <property type="entry name" value="LIPB"/>
    <property type="match status" value="1"/>
</dbReference>
<feature type="site" description="Lowers pKa of active site Cys" evidence="5 9">
    <location>
        <position position="141"/>
    </location>
</feature>
<feature type="binding site" evidence="5 8">
    <location>
        <begin position="144"/>
        <end position="146"/>
    </location>
    <ligand>
        <name>substrate</name>
    </ligand>
</feature>
<comment type="miscellaneous">
    <text evidence="5">In the reaction, the free carboxyl group of octanoic acid is attached via an amide linkage to the epsilon-amino group of a specific lysine residue of lipoyl domains of lipoate-dependent enzymes.</text>
</comment>
<gene>
    <name evidence="5" type="primary">lipB</name>
    <name evidence="11" type="ORF">SAMN05192551_102357</name>
</gene>
<dbReference type="InterPro" id="IPR045864">
    <property type="entry name" value="aa-tRNA-synth_II/BPL/LPL"/>
</dbReference>
<evidence type="ECO:0000313" key="11">
    <source>
        <dbReference type="EMBL" id="SFH72897.1"/>
    </source>
</evidence>
<evidence type="ECO:0000256" key="6">
    <source>
        <dbReference type="PIRNR" id="PIRNR016262"/>
    </source>
</evidence>
<dbReference type="PIRSF" id="PIRSF016262">
    <property type="entry name" value="LPLase"/>
    <property type="match status" value="1"/>
</dbReference>
<feature type="binding site" evidence="5 8">
    <location>
        <begin position="77"/>
        <end position="84"/>
    </location>
    <ligand>
        <name>substrate</name>
    </ligand>
</feature>
<dbReference type="GO" id="GO:0033819">
    <property type="term" value="F:lipoyl(octanoyl) transferase activity"/>
    <property type="evidence" value="ECO:0007669"/>
    <property type="project" value="UniProtKB-EC"/>
</dbReference>
<comment type="catalytic activity">
    <reaction evidence="5 6">
        <text>octanoyl-[ACP] + L-lysyl-[protein] = N(6)-octanoyl-L-lysyl-[protein] + holo-[ACP] + H(+)</text>
        <dbReference type="Rhea" id="RHEA:17665"/>
        <dbReference type="Rhea" id="RHEA-COMP:9636"/>
        <dbReference type="Rhea" id="RHEA-COMP:9685"/>
        <dbReference type="Rhea" id="RHEA-COMP:9752"/>
        <dbReference type="Rhea" id="RHEA-COMP:9928"/>
        <dbReference type="ChEBI" id="CHEBI:15378"/>
        <dbReference type="ChEBI" id="CHEBI:29969"/>
        <dbReference type="ChEBI" id="CHEBI:64479"/>
        <dbReference type="ChEBI" id="CHEBI:78463"/>
        <dbReference type="ChEBI" id="CHEBI:78809"/>
        <dbReference type="EC" id="2.3.1.181"/>
    </reaction>
</comment>
<dbReference type="EC" id="2.3.1.181" evidence="5 6"/>
<dbReference type="SUPFAM" id="SSF55681">
    <property type="entry name" value="Class II aaRS and biotin synthetases"/>
    <property type="match status" value="1"/>
</dbReference>
<dbReference type="Pfam" id="PF21948">
    <property type="entry name" value="LplA-B_cat"/>
    <property type="match status" value="1"/>
</dbReference>
<dbReference type="PANTHER" id="PTHR10993">
    <property type="entry name" value="OCTANOYLTRANSFERASE"/>
    <property type="match status" value="1"/>
</dbReference>
<dbReference type="CDD" id="cd16444">
    <property type="entry name" value="LipB"/>
    <property type="match status" value="1"/>
</dbReference>
<dbReference type="InterPro" id="IPR000544">
    <property type="entry name" value="Octanoyltransferase"/>
</dbReference>
<keyword evidence="2 5" id="KW-0808">Transferase</keyword>
<reference evidence="12" key="1">
    <citation type="submission" date="2016-10" db="EMBL/GenBank/DDBJ databases">
        <authorList>
            <person name="Varghese N."/>
            <person name="Submissions S."/>
        </authorList>
    </citation>
    <scope>NUCLEOTIDE SEQUENCE [LARGE SCALE GENOMIC DNA]</scope>
    <source>
        <strain evidence="12">Z-7934</strain>
    </source>
</reference>
<dbReference type="PROSITE" id="PS51733">
    <property type="entry name" value="BPL_LPL_CATALYTIC"/>
    <property type="match status" value="1"/>
</dbReference>
<evidence type="ECO:0000256" key="5">
    <source>
        <dbReference type="HAMAP-Rule" id="MF_00013"/>
    </source>
</evidence>
<dbReference type="OrthoDB" id="9787061at2"/>
<feature type="active site" description="Acyl-thioester intermediate" evidence="5 7">
    <location>
        <position position="175"/>
    </location>
</feature>
<evidence type="ECO:0000256" key="8">
    <source>
        <dbReference type="PIRSR" id="PIRSR016262-2"/>
    </source>
</evidence>
<evidence type="ECO:0000256" key="4">
    <source>
        <dbReference type="ARBA" id="ARBA00024732"/>
    </source>
</evidence>
<keyword evidence="3 5" id="KW-0012">Acyltransferase</keyword>
<name>A0A1I3CEF2_9FIRM</name>
<keyword evidence="5" id="KW-0963">Cytoplasm</keyword>
<dbReference type="RefSeq" id="WP_093370720.1">
    <property type="nucleotide sequence ID" value="NZ_FOQA01000002.1"/>
</dbReference>
<feature type="domain" description="BPL/LPL catalytic" evidence="10">
    <location>
        <begin position="32"/>
        <end position="213"/>
    </location>
</feature>
<dbReference type="InterPro" id="IPR020605">
    <property type="entry name" value="Octanoyltransferase_CS"/>
</dbReference>
<dbReference type="NCBIfam" id="TIGR00214">
    <property type="entry name" value="lipB"/>
    <property type="match status" value="1"/>
</dbReference>
<dbReference type="HAMAP" id="MF_00013">
    <property type="entry name" value="LipB"/>
    <property type="match status" value="1"/>
</dbReference>
<comment type="pathway">
    <text evidence="1 5 6">Protein modification; protein lipoylation via endogenous pathway; protein N(6)-(lipoyl)lysine from octanoyl-[acyl-carrier-protein]: step 1/2.</text>
</comment>
<proteinExistence type="inferred from homology"/>
<dbReference type="EMBL" id="FOQA01000002">
    <property type="protein sequence ID" value="SFH72897.1"/>
    <property type="molecule type" value="Genomic_DNA"/>
</dbReference>
<comment type="subcellular location">
    <subcellularLocation>
        <location evidence="5">Cytoplasm</location>
    </subcellularLocation>
</comment>
<evidence type="ECO:0000256" key="7">
    <source>
        <dbReference type="PIRSR" id="PIRSR016262-1"/>
    </source>
</evidence>
<dbReference type="STRING" id="69895.SAMN05192551_102357"/>
<sequence>MKTVKTADFGVMDYKEAFDIQKKINRYLQMNHEIAGYLFFVEHPPVFTLGRNRKEEDFLFSIDYVKNQGFQVFESNRGGNVTYHGPGQIVGYLLVNMEHFKKDVQWFVWQMEEWIIETLKNVNMKSNRKEKYRGIWIEDEKICALGVAIKRWATMHGFALNHTTNLDHFHYINPCGITEYGITSIEKQGVDYPRKDMIQFLKKNFERMYMTELESITMEEVKWIASKTEA</sequence>
<dbReference type="InterPro" id="IPR004143">
    <property type="entry name" value="BPL_LPL_catalytic"/>
</dbReference>
<dbReference type="Proteomes" id="UP000199287">
    <property type="component" value="Unassembled WGS sequence"/>
</dbReference>
<evidence type="ECO:0000256" key="3">
    <source>
        <dbReference type="ARBA" id="ARBA00023315"/>
    </source>
</evidence>
<dbReference type="AlphaFoldDB" id="A0A1I3CEF2"/>
<accession>A0A1I3CEF2</accession>
<dbReference type="Gene3D" id="3.30.930.10">
    <property type="entry name" value="Bira Bifunctional Protein, Domain 2"/>
    <property type="match status" value="1"/>
</dbReference>
<feature type="binding site" evidence="5 8">
    <location>
        <begin position="157"/>
        <end position="159"/>
    </location>
    <ligand>
        <name>substrate</name>
    </ligand>
</feature>
<evidence type="ECO:0000256" key="1">
    <source>
        <dbReference type="ARBA" id="ARBA00004821"/>
    </source>
</evidence>
<comment type="function">
    <text evidence="4 5 6">Catalyzes the transfer of endogenously produced octanoic acid from octanoyl-acyl-carrier-protein onto the lipoyl domains of lipoate-dependent enzymes. Lipoyl-ACP can also act as a substrate although octanoyl-ACP is likely to be the physiological substrate.</text>
</comment>
<dbReference type="UniPathway" id="UPA00538">
    <property type="reaction ID" value="UER00592"/>
</dbReference>
<evidence type="ECO:0000313" key="12">
    <source>
        <dbReference type="Proteomes" id="UP000199287"/>
    </source>
</evidence>
<keyword evidence="12" id="KW-1185">Reference proteome</keyword>